<evidence type="ECO:0000259" key="2">
    <source>
        <dbReference type="Pfam" id="PF20584"/>
    </source>
</evidence>
<keyword evidence="1" id="KW-1133">Transmembrane helix</keyword>
<name>A0ABW1PM39_9FLAO</name>
<evidence type="ECO:0000313" key="3">
    <source>
        <dbReference type="EMBL" id="MFC6096196.1"/>
    </source>
</evidence>
<organism evidence="3 4">
    <name type="scientific">Flavobacterium qiangtangense</name>
    <dbReference type="NCBI Taxonomy" id="1442595"/>
    <lineage>
        <taxon>Bacteria</taxon>
        <taxon>Pseudomonadati</taxon>
        <taxon>Bacteroidota</taxon>
        <taxon>Flavobacteriia</taxon>
        <taxon>Flavobacteriales</taxon>
        <taxon>Flavobacteriaceae</taxon>
        <taxon>Flavobacterium</taxon>
    </lineage>
</organism>
<comment type="caution">
    <text evidence="3">The sequence shown here is derived from an EMBL/GenBank/DDBJ whole genome shotgun (WGS) entry which is preliminary data.</text>
</comment>
<dbReference type="RefSeq" id="WP_379791066.1">
    <property type="nucleotide sequence ID" value="NZ_JBHSQB010000005.1"/>
</dbReference>
<keyword evidence="1" id="KW-0472">Membrane</keyword>
<sequence>MNKLKQRWGITSNFQLLVIFIVFAINGSLSARISYFLMGLFGMTKENTHWLLYIIIMLVLVLPLYPFMLMVFGWLFGQSKFFFPFAKKMIRSMKLGFLLPKEKV</sequence>
<gene>
    <name evidence="3" type="ORF">ACFPVY_06015</name>
</gene>
<keyword evidence="1" id="KW-0812">Transmembrane</keyword>
<proteinExistence type="predicted"/>
<accession>A0ABW1PM39</accession>
<dbReference type="Pfam" id="PF20584">
    <property type="entry name" value="DUF6787"/>
    <property type="match status" value="1"/>
</dbReference>
<feature type="transmembrane region" description="Helical" evidence="1">
    <location>
        <begin position="50"/>
        <end position="77"/>
    </location>
</feature>
<evidence type="ECO:0000256" key="1">
    <source>
        <dbReference type="SAM" id="Phobius"/>
    </source>
</evidence>
<protein>
    <submittedName>
        <fullName evidence="3">DUF6787 family protein</fullName>
    </submittedName>
</protein>
<reference evidence="4" key="1">
    <citation type="journal article" date="2019" name="Int. J. Syst. Evol. Microbiol.">
        <title>The Global Catalogue of Microorganisms (GCM) 10K type strain sequencing project: providing services to taxonomists for standard genome sequencing and annotation.</title>
        <authorList>
            <consortium name="The Broad Institute Genomics Platform"/>
            <consortium name="The Broad Institute Genome Sequencing Center for Infectious Disease"/>
            <person name="Wu L."/>
            <person name="Ma J."/>
        </authorList>
    </citation>
    <scope>NUCLEOTIDE SEQUENCE [LARGE SCALE GENOMIC DNA]</scope>
    <source>
        <strain evidence="4">CCUG 49679</strain>
    </source>
</reference>
<evidence type="ECO:0000313" key="4">
    <source>
        <dbReference type="Proteomes" id="UP001596287"/>
    </source>
</evidence>
<keyword evidence="4" id="KW-1185">Reference proteome</keyword>
<feature type="transmembrane region" description="Helical" evidence="1">
    <location>
        <begin position="12"/>
        <end position="38"/>
    </location>
</feature>
<dbReference type="Proteomes" id="UP001596287">
    <property type="component" value="Unassembled WGS sequence"/>
</dbReference>
<dbReference type="EMBL" id="JBHSQB010000005">
    <property type="protein sequence ID" value="MFC6096196.1"/>
    <property type="molecule type" value="Genomic_DNA"/>
</dbReference>
<feature type="domain" description="DUF6787" evidence="2">
    <location>
        <begin position="18"/>
        <end position="97"/>
    </location>
</feature>
<dbReference type="InterPro" id="IPR046714">
    <property type="entry name" value="DUF6787"/>
</dbReference>